<dbReference type="EMBL" id="BAAAFH010000021">
    <property type="protein sequence ID" value="GAA0876060.1"/>
    <property type="molecule type" value="Genomic_DNA"/>
</dbReference>
<protein>
    <submittedName>
        <fullName evidence="2">Uncharacterized protein</fullName>
    </submittedName>
</protein>
<dbReference type="RefSeq" id="WP_343788207.1">
    <property type="nucleotide sequence ID" value="NZ_BAAAFH010000021.1"/>
</dbReference>
<organism evidence="2 3">
    <name type="scientific">Wandonia haliotis</name>
    <dbReference type="NCBI Taxonomy" id="574963"/>
    <lineage>
        <taxon>Bacteria</taxon>
        <taxon>Pseudomonadati</taxon>
        <taxon>Bacteroidota</taxon>
        <taxon>Flavobacteriia</taxon>
        <taxon>Flavobacteriales</taxon>
        <taxon>Crocinitomicaceae</taxon>
        <taxon>Wandonia</taxon>
    </lineage>
</organism>
<evidence type="ECO:0000313" key="3">
    <source>
        <dbReference type="Proteomes" id="UP001501126"/>
    </source>
</evidence>
<dbReference type="Proteomes" id="UP001501126">
    <property type="component" value="Unassembled WGS sequence"/>
</dbReference>
<proteinExistence type="predicted"/>
<keyword evidence="3" id="KW-1185">Reference proteome</keyword>
<feature type="signal peptide" evidence="1">
    <location>
        <begin position="1"/>
        <end position="20"/>
    </location>
</feature>
<evidence type="ECO:0000313" key="2">
    <source>
        <dbReference type="EMBL" id="GAA0876060.1"/>
    </source>
</evidence>
<accession>A0ABP3Y5P6</accession>
<comment type="caution">
    <text evidence="2">The sequence shown here is derived from an EMBL/GenBank/DDBJ whole genome shotgun (WGS) entry which is preliminary data.</text>
</comment>
<reference evidence="3" key="1">
    <citation type="journal article" date="2019" name="Int. J. Syst. Evol. Microbiol.">
        <title>The Global Catalogue of Microorganisms (GCM) 10K type strain sequencing project: providing services to taxonomists for standard genome sequencing and annotation.</title>
        <authorList>
            <consortium name="The Broad Institute Genomics Platform"/>
            <consortium name="The Broad Institute Genome Sequencing Center for Infectious Disease"/>
            <person name="Wu L."/>
            <person name="Ma J."/>
        </authorList>
    </citation>
    <scope>NUCLEOTIDE SEQUENCE [LARGE SCALE GENOMIC DNA]</scope>
    <source>
        <strain evidence="3">JCM 16083</strain>
    </source>
</reference>
<gene>
    <name evidence="2" type="ORF">GCM10009118_24700</name>
</gene>
<feature type="chain" id="PRO_5045043948" evidence="1">
    <location>
        <begin position="21"/>
        <end position="465"/>
    </location>
</feature>
<sequence>MKVKIIQIILALFLTNFVFSQNTPEIKITYSKLLATYDFVKQLSNNYPDNQYKQVFKESEFNKKHYNDLINQLDTLNIYESYNFQGYPIGQKRPVMTKSLIERNLIHSKTITEFKKKTFGIIPNSELLPLSNIISEFEIVYNQLVFIPNENEFETKLDELKNYVAKANLSFFFEKGLTFYNADWDISIPIDIAIIPSIKENGFTATAFLNNAISEVPLKFKQNDVLFSVLMHEIYHSVYNEQSLELKQKIKTWFDDNPSKNSQYAYLLLNEALATALGNGFVFEQLNGTTDKEDWYFNKYINLMAKEIYPLVKEYLDENKPIDKRFIDEYIAIYDRKFSVWLNELDNLLTNRYVITDNPNDFSFFRKNYRYSSISQSEVPLTQIALERMKTTPITKIIIVSSDHQNKLELIKNTFEELKNWKFNSKQEFAYPIDLKDKTKLIIINQQKSTIDKLFSENFKDKKLE</sequence>
<name>A0ABP3Y5P6_9FLAO</name>
<evidence type="ECO:0000256" key="1">
    <source>
        <dbReference type="SAM" id="SignalP"/>
    </source>
</evidence>
<keyword evidence="1" id="KW-0732">Signal</keyword>